<proteinExistence type="predicted"/>
<accession>A0ABV6EBA0</accession>
<dbReference type="InterPro" id="IPR036388">
    <property type="entry name" value="WH-like_DNA-bd_sf"/>
</dbReference>
<gene>
    <name evidence="4" type="ORF">ACFFJ3_06395</name>
</gene>
<evidence type="ECO:0000256" key="2">
    <source>
        <dbReference type="PROSITE-ProRule" id="PRU01091"/>
    </source>
</evidence>
<evidence type="ECO:0000259" key="3">
    <source>
        <dbReference type="PROSITE" id="PS51755"/>
    </source>
</evidence>
<evidence type="ECO:0000256" key="1">
    <source>
        <dbReference type="ARBA" id="ARBA00023125"/>
    </source>
</evidence>
<dbReference type="InterPro" id="IPR016032">
    <property type="entry name" value="Sig_transdc_resp-reg_C-effctor"/>
</dbReference>
<dbReference type="RefSeq" id="WP_380673829.1">
    <property type="nucleotide sequence ID" value="NZ_CP173186.1"/>
</dbReference>
<feature type="DNA-binding region" description="OmpR/PhoB-type" evidence="2">
    <location>
        <begin position="13"/>
        <end position="117"/>
    </location>
</feature>
<evidence type="ECO:0000313" key="4">
    <source>
        <dbReference type="EMBL" id="MFC0226133.1"/>
    </source>
</evidence>
<keyword evidence="5" id="KW-1185">Reference proteome</keyword>
<name>A0ABV6EBA0_9GAMM</name>
<dbReference type="Gene3D" id="1.10.10.10">
    <property type="entry name" value="Winged helix-like DNA-binding domain superfamily/Winged helix DNA-binding domain"/>
    <property type="match status" value="1"/>
</dbReference>
<evidence type="ECO:0000313" key="5">
    <source>
        <dbReference type="Proteomes" id="UP001589792"/>
    </source>
</evidence>
<feature type="domain" description="OmpR/PhoB-type" evidence="3">
    <location>
        <begin position="13"/>
        <end position="117"/>
    </location>
</feature>
<dbReference type="SMART" id="SM00862">
    <property type="entry name" value="Trans_reg_C"/>
    <property type="match status" value="1"/>
</dbReference>
<keyword evidence="1 2" id="KW-0238">DNA-binding</keyword>
<dbReference type="EMBL" id="JBHLXG010000004">
    <property type="protein sequence ID" value="MFC0226133.1"/>
    <property type="molecule type" value="Genomic_DNA"/>
</dbReference>
<dbReference type="PROSITE" id="PS51755">
    <property type="entry name" value="OMPR_PHOB"/>
    <property type="match status" value="1"/>
</dbReference>
<sequence>MENKLYGFLIDQEIMLDIVKKRLVRFTDESSVNSMTIRVVSLNVTLVRLLTLLLASNSGMVLSKDDILNNVWEKYDLSSSSQRLWHAIKELRRKLSAIGLPGDFILSVRDAGYSINSQHKVTSLFLG</sequence>
<protein>
    <submittedName>
        <fullName evidence="4">Transcriptional regulator</fullName>
    </submittedName>
</protein>
<reference evidence="4 5" key="1">
    <citation type="submission" date="2024-09" db="EMBL/GenBank/DDBJ databases">
        <authorList>
            <person name="Sun Q."/>
            <person name="Mori K."/>
        </authorList>
    </citation>
    <scope>NUCLEOTIDE SEQUENCE [LARGE SCALE GENOMIC DNA]</scope>
    <source>
        <strain evidence="4 5">CCM 8626</strain>
    </source>
</reference>
<organism evidence="4 5">
    <name type="scientific">Serratia aquatilis</name>
    <dbReference type="NCBI Taxonomy" id="1737515"/>
    <lineage>
        <taxon>Bacteria</taxon>
        <taxon>Pseudomonadati</taxon>
        <taxon>Pseudomonadota</taxon>
        <taxon>Gammaproteobacteria</taxon>
        <taxon>Enterobacterales</taxon>
        <taxon>Yersiniaceae</taxon>
        <taxon>Serratia</taxon>
    </lineage>
</organism>
<dbReference type="InterPro" id="IPR001867">
    <property type="entry name" value="OmpR/PhoB-type_DNA-bd"/>
</dbReference>
<dbReference type="Proteomes" id="UP001589792">
    <property type="component" value="Unassembled WGS sequence"/>
</dbReference>
<dbReference type="SUPFAM" id="SSF46894">
    <property type="entry name" value="C-terminal effector domain of the bipartite response regulators"/>
    <property type="match status" value="1"/>
</dbReference>
<dbReference type="Pfam" id="PF00486">
    <property type="entry name" value="Trans_reg_C"/>
    <property type="match status" value="1"/>
</dbReference>
<comment type="caution">
    <text evidence="4">The sequence shown here is derived from an EMBL/GenBank/DDBJ whole genome shotgun (WGS) entry which is preliminary data.</text>
</comment>